<dbReference type="EMBL" id="JAYKXN010000005">
    <property type="protein sequence ID" value="KAK7285877.1"/>
    <property type="molecule type" value="Genomic_DNA"/>
</dbReference>
<organism evidence="2 3">
    <name type="scientific">Clitoria ternatea</name>
    <name type="common">Butterfly pea</name>
    <dbReference type="NCBI Taxonomy" id="43366"/>
    <lineage>
        <taxon>Eukaryota</taxon>
        <taxon>Viridiplantae</taxon>
        <taxon>Streptophyta</taxon>
        <taxon>Embryophyta</taxon>
        <taxon>Tracheophyta</taxon>
        <taxon>Spermatophyta</taxon>
        <taxon>Magnoliopsida</taxon>
        <taxon>eudicotyledons</taxon>
        <taxon>Gunneridae</taxon>
        <taxon>Pentapetalae</taxon>
        <taxon>rosids</taxon>
        <taxon>fabids</taxon>
        <taxon>Fabales</taxon>
        <taxon>Fabaceae</taxon>
        <taxon>Papilionoideae</taxon>
        <taxon>50 kb inversion clade</taxon>
        <taxon>NPAAA clade</taxon>
        <taxon>indigoferoid/millettioid clade</taxon>
        <taxon>Phaseoleae</taxon>
        <taxon>Clitoria</taxon>
    </lineage>
</organism>
<reference evidence="2 3" key="1">
    <citation type="submission" date="2024-01" db="EMBL/GenBank/DDBJ databases">
        <title>The genomes of 5 underutilized Papilionoideae crops provide insights into root nodulation and disease resistance.</title>
        <authorList>
            <person name="Yuan L."/>
        </authorList>
    </citation>
    <scope>NUCLEOTIDE SEQUENCE [LARGE SCALE GENOMIC DNA]</scope>
    <source>
        <strain evidence="2">LY-2023</strain>
        <tissue evidence="2">Leaf</tissue>
    </source>
</reference>
<comment type="caution">
    <text evidence="2">The sequence shown here is derived from an EMBL/GenBank/DDBJ whole genome shotgun (WGS) entry which is preliminary data.</text>
</comment>
<protein>
    <submittedName>
        <fullName evidence="2">Uncharacterized protein</fullName>
    </submittedName>
</protein>
<feature type="region of interest" description="Disordered" evidence="1">
    <location>
        <begin position="50"/>
        <end position="85"/>
    </location>
</feature>
<proteinExistence type="predicted"/>
<evidence type="ECO:0000313" key="2">
    <source>
        <dbReference type="EMBL" id="KAK7285877.1"/>
    </source>
</evidence>
<feature type="compositionally biased region" description="Basic and acidic residues" evidence="1">
    <location>
        <begin position="10"/>
        <end position="23"/>
    </location>
</feature>
<sequence length="91" mass="9894">MVSPAKILRRSSDMAPHKLSLKDLRKRYPRDSAKPAVVTAAQPVTVVPAGSQLKRESRRSLKKYPQSDSIVHGQTQGGGEGVESASVWVEV</sequence>
<dbReference type="AlphaFoldDB" id="A0AAN9ITA5"/>
<accession>A0AAN9ITA5</accession>
<evidence type="ECO:0000256" key="1">
    <source>
        <dbReference type="SAM" id="MobiDB-lite"/>
    </source>
</evidence>
<name>A0AAN9ITA5_CLITE</name>
<keyword evidence="3" id="KW-1185">Reference proteome</keyword>
<feature type="region of interest" description="Disordered" evidence="1">
    <location>
        <begin position="1"/>
        <end position="28"/>
    </location>
</feature>
<dbReference type="Proteomes" id="UP001359559">
    <property type="component" value="Unassembled WGS sequence"/>
</dbReference>
<gene>
    <name evidence="2" type="ORF">RJT34_20661</name>
</gene>
<evidence type="ECO:0000313" key="3">
    <source>
        <dbReference type="Proteomes" id="UP001359559"/>
    </source>
</evidence>